<organism evidence="1 2">
    <name type="scientific">Halogranum salarium B-1</name>
    <dbReference type="NCBI Taxonomy" id="1210908"/>
    <lineage>
        <taxon>Archaea</taxon>
        <taxon>Methanobacteriati</taxon>
        <taxon>Methanobacteriota</taxon>
        <taxon>Stenosarchaea group</taxon>
        <taxon>Halobacteria</taxon>
        <taxon>Halobacteriales</taxon>
        <taxon>Haloferacaceae</taxon>
    </lineage>
</organism>
<dbReference type="EMBL" id="ALJD01000008">
    <property type="protein sequence ID" value="EJN58577.1"/>
    <property type="molecule type" value="Genomic_DNA"/>
</dbReference>
<evidence type="ECO:0000313" key="1">
    <source>
        <dbReference type="EMBL" id="EJN58577.1"/>
    </source>
</evidence>
<dbReference type="AlphaFoldDB" id="J3EVE3"/>
<name>J3EVE3_9EURY</name>
<comment type="caution">
    <text evidence="1">The sequence shown here is derived from an EMBL/GenBank/DDBJ whole genome shotgun (WGS) entry which is preliminary data.</text>
</comment>
<evidence type="ECO:0000313" key="2">
    <source>
        <dbReference type="Proteomes" id="UP000007813"/>
    </source>
</evidence>
<reference evidence="1 2" key="1">
    <citation type="journal article" date="2012" name="J. Bacteriol.">
        <title>Draft Genome Sequence of the Extremely Halophilic Archaeon Halogranum salarium B-1T.</title>
        <authorList>
            <person name="Kim K.K."/>
            <person name="Lee K.C."/>
            <person name="Lee J.S."/>
        </authorList>
    </citation>
    <scope>NUCLEOTIDE SEQUENCE [LARGE SCALE GENOMIC DNA]</scope>
    <source>
        <strain evidence="1 2">B-1</strain>
    </source>
</reference>
<proteinExistence type="predicted"/>
<gene>
    <name evidence="1" type="ORF">HSB1_30550</name>
</gene>
<sequence length="52" mass="5744">MERTTQKRPVCETTARTNRVRGSVEFEGVPICTASSRQLGRGDPKRVPSTVP</sequence>
<dbReference type="Proteomes" id="UP000007813">
    <property type="component" value="Unassembled WGS sequence"/>
</dbReference>
<protein>
    <submittedName>
        <fullName evidence="1">Uncharacterized protein</fullName>
    </submittedName>
</protein>
<accession>J3EVE3</accession>